<evidence type="ECO:0000256" key="4">
    <source>
        <dbReference type="ARBA" id="ARBA00022475"/>
    </source>
</evidence>
<dbReference type="SUPFAM" id="SSF144083">
    <property type="entry name" value="Magnesium transport protein CorA, transmembrane region"/>
    <property type="match status" value="1"/>
</dbReference>
<dbReference type="SUPFAM" id="SSF143865">
    <property type="entry name" value="CorA soluble domain-like"/>
    <property type="match status" value="1"/>
</dbReference>
<dbReference type="GO" id="GO:0015087">
    <property type="term" value="F:cobalt ion transmembrane transporter activity"/>
    <property type="evidence" value="ECO:0007669"/>
    <property type="project" value="TreeGrafter"/>
</dbReference>
<dbReference type="OrthoDB" id="9803416at2"/>
<comment type="subcellular location">
    <subcellularLocation>
        <location evidence="1">Cell membrane</location>
        <topology evidence="1">Multi-pass membrane protein</topology>
    </subcellularLocation>
</comment>
<dbReference type="AlphaFoldDB" id="A0A1H8GAL1"/>
<keyword evidence="6" id="KW-0460">Magnesium</keyword>
<dbReference type="GO" id="GO:0015095">
    <property type="term" value="F:magnesium ion transmembrane transporter activity"/>
    <property type="evidence" value="ECO:0007669"/>
    <property type="project" value="TreeGrafter"/>
</dbReference>
<evidence type="ECO:0000256" key="12">
    <source>
        <dbReference type="SAM" id="Phobius"/>
    </source>
</evidence>
<dbReference type="InterPro" id="IPR002523">
    <property type="entry name" value="MgTranspt_CorA/ZnTranspt_ZntB"/>
</dbReference>
<comment type="similarity">
    <text evidence="2">Belongs to the CorA metal ion transporter (MIT) (TC 1.A.35) family.</text>
</comment>
<dbReference type="PANTHER" id="PTHR47685:SF1">
    <property type="entry name" value="MAGNESIUM TRANSPORT PROTEIN CORA"/>
    <property type="match status" value="1"/>
</dbReference>
<dbReference type="PANTHER" id="PTHR47685">
    <property type="entry name" value="MAGNESIUM TRANSPORT PROTEIN CORA"/>
    <property type="match status" value="1"/>
</dbReference>
<accession>A0A1H8GAL1</accession>
<dbReference type="Pfam" id="PF01544">
    <property type="entry name" value="CorA"/>
    <property type="match status" value="1"/>
</dbReference>
<dbReference type="InterPro" id="IPR045863">
    <property type="entry name" value="CorA_TM1_TM2"/>
</dbReference>
<evidence type="ECO:0000256" key="1">
    <source>
        <dbReference type="ARBA" id="ARBA00004651"/>
    </source>
</evidence>
<dbReference type="EMBL" id="FOCO01000013">
    <property type="protein sequence ID" value="SEN41191.1"/>
    <property type="molecule type" value="Genomic_DNA"/>
</dbReference>
<dbReference type="GO" id="GO:0005886">
    <property type="term" value="C:plasma membrane"/>
    <property type="evidence" value="ECO:0007669"/>
    <property type="project" value="UniProtKB-SubCell"/>
</dbReference>
<keyword evidence="4" id="KW-1003">Cell membrane</keyword>
<evidence type="ECO:0000256" key="6">
    <source>
        <dbReference type="ARBA" id="ARBA00022842"/>
    </source>
</evidence>
<dbReference type="InterPro" id="IPR045861">
    <property type="entry name" value="CorA_cytoplasmic_dom"/>
</dbReference>
<dbReference type="Gene3D" id="3.30.460.20">
    <property type="entry name" value="CorA soluble domain-like"/>
    <property type="match status" value="1"/>
</dbReference>
<evidence type="ECO:0000313" key="14">
    <source>
        <dbReference type="Proteomes" id="UP000183002"/>
    </source>
</evidence>
<comment type="function">
    <text evidence="11">Mediates influx of magnesium ions. Alternates between open and closed states. Activated by low cytoplasmic Mg(2+) levels. Inactive when cytoplasmic Mg(2+) levels are high.</text>
</comment>
<keyword evidence="14" id="KW-1185">Reference proteome</keyword>
<protein>
    <submittedName>
        <fullName evidence="13">Magnesium transporter</fullName>
    </submittedName>
</protein>
<dbReference type="GO" id="GO:0015099">
    <property type="term" value="F:nickel cation transmembrane transporter activity"/>
    <property type="evidence" value="ECO:0007669"/>
    <property type="project" value="TreeGrafter"/>
</dbReference>
<dbReference type="InterPro" id="IPR050829">
    <property type="entry name" value="CorA_MIT"/>
</dbReference>
<evidence type="ECO:0000313" key="13">
    <source>
        <dbReference type="EMBL" id="SEN41191.1"/>
    </source>
</evidence>
<evidence type="ECO:0000256" key="3">
    <source>
        <dbReference type="ARBA" id="ARBA00022448"/>
    </source>
</evidence>
<evidence type="ECO:0000256" key="7">
    <source>
        <dbReference type="ARBA" id="ARBA00022989"/>
    </source>
</evidence>
<dbReference type="Gene3D" id="1.20.58.340">
    <property type="entry name" value="Magnesium transport protein CorA, transmembrane region"/>
    <property type="match status" value="1"/>
</dbReference>
<evidence type="ECO:0000256" key="2">
    <source>
        <dbReference type="ARBA" id="ARBA00009765"/>
    </source>
</evidence>
<proteinExistence type="inferred from homology"/>
<keyword evidence="9 12" id="KW-0472">Membrane</keyword>
<dbReference type="RefSeq" id="WP_050518200.1">
    <property type="nucleotide sequence ID" value="NZ_FOCO01000013.1"/>
</dbReference>
<feature type="transmembrane region" description="Helical" evidence="12">
    <location>
        <begin position="260"/>
        <end position="280"/>
    </location>
</feature>
<feature type="transmembrane region" description="Helical" evidence="12">
    <location>
        <begin position="292"/>
        <end position="312"/>
    </location>
</feature>
<name>A0A1H8GAL1_9RHOB</name>
<reference evidence="13 14" key="1">
    <citation type="submission" date="2016-10" db="EMBL/GenBank/DDBJ databases">
        <authorList>
            <person name="de Groot N.N."/>
        </authorList>
    </citation>
    <scope>NUCLEOTIDE SEQUENCE [LARGE SCALE GENOMIC DNA]</scope>
    <source>
        <strain evidence="13 14">CGMCC 1.10836</strain>
    </source>
</reference>
<dbReference type="CDD" id="cd12837">
    <property type="entry name" value="EcCorA-like_u1"/>
    <property type="match status" value="1"/>
</dbReference>
<evidence type="ECO:0000256" key="8">
    <source>
        <dbReference type="ARBA" id="ARBA00023065"/>
    </source>
</evidence>
<evidence type="ECO:0000256" key="11">
    <source>
        <dbReference type="ARBA" id="ARBA00045497"/>
    </source>
</evidence>
<keyword evidence="3" id="KW-0813">Transport</keyword>
<dbReference type="FunFam" id="1.20.58.340:FF:000004">
    <property type="entry name" value="Magnesium transport protein CorA"/>
    <property type="match status" value="1"/>
</dbReference>
<keyword evidence="8" id="KW-0406">Ion transport</keyword>
<gene>
    <name evidence="13" type="ORF">SAMN05216227_101369</name>
</gene>
<evidence type="ECO:0000256" key="5">
    <source>
        <dbReference type="ARBA" id="ARBA00022692"/>
    </source>
</evidence>
<evidence type="ECO:0000256" key="10">
    <source>
        <dbReference type="ARBA" id="ARBA00034269"/>
    </source>
</evidence>
<evidence type="ECO:0000256" key="9">
    <source>
        <dbReference type="ARBA" id="ARBA00023136"/>
    </source>
</evidence>
<dbReference type="Proteomes" id="UP000183002">
    <property type="component" value="Unassembled WGS sequence"/>
</dbReference>
<comment type="catalytic activity">
    <reaction evidence="10">
        <text>Mg(2+)(in) = Mg(2+)(out)</text>
        <dbReference type="Rhea" id="RHEA:29827"/>
        <dbReference type="ChEBI" id="CHEBI:18420"/>
    </reaction>
</comment>
<keyword evidence="5 12" id="KW-0812">Transmembrane</keyword>
<sequence>MIKSYTLQDGILHPNGANLTGAVWIDLHAPTPEEESAVAAITGCDIPSEEDMREIEISSRLYAFEQATYMTALLPANADGGDPVMGPVSFILTPKHLVTVRFHDPRVFTSFPPRAHVTRIAMADPLSVLVAVMEAVIDRQADILERAAAEIDSHSRALFMLAKGRKPHDYQSVLETIGQMGNLNSNIRDSLLTLDRLASYLAQVLTKHSATPDLHERAKTLTNDVKSLTDHANFVASKITFLLDATLGMINIEQTNISKILSVAAVIFLPATLIASIFGMNFANMPGLDMRYGFALSLGAMIGLAVLTYAYFKYKNWL</sequence>
<organism evidence="13 14">
    <name type="scientific">Pseudorhodobacter antarcticus</name>
    <dbReference type="NCBI Taxonomy" id="1077947"/>
    <lineage>
        <taxon>Bacteria</taxon>
        <taxon>Pseudomonadati</taxon>
        <taxon>Pseudomonadota</taxon>
        <taxon>Alphaproteobacteria</taxon>
        <taxon>Rhodobacterales</taxon>
        <taxon>Paracoccaceae</taxon>
        <taxon>Pseudorhodobacter</taxon>
    </lineage>
</organism>
<dbReference type="STRING" id="1077947.SAMN05216227_101369"/>
<keyword evidence="7 12" id="KW-1133">Transmembrane helix</keyword>